<keyword evidence="1" id="KW-0472">Membrane</keyword>
<proteinExistence type="predicted"/>
<dbReference type="NCBIfam" id="TIGR04256">
    <property type="entry name" value="GxxExxY"/>
    <property type="match status" value="1"/>
</dbReference>
<dbReference type="Proteomes" id="UP000177942">
    <property type="component" value="Unassembled WGS sequence"/>
</dbReference>
<accession>A0A1G1ZLJ3</accession>
<dbReference type="AlphaFoldDB" id="A0A1G1ZLJ3"/>
<evidence type="ECO:0000256" key="1">
    <source>
        <dbReference type="SAM" id="Phobius"/>
    </source>
</evidence>
<reference evidence="2 3" key="1">
    <citation type="journal article" date="2016" name="Nat. Commun.">
        <title>Thousands of microbial genomes shed light on interconnected biogeochemical processes in an aquifer system.</title>
        <authorList>
            <person name="Anantharaman K."/>
            <person name="Brown C.T."/>
            <person name="Hug L.A."/>
            <person name="Sharon I."/>
            <person name="Castelle C.J."/>
            <person name="Probst A.J."/>
            <person name="Thomas B.C."/>
            <person name="Singh A."/>
            <person name="Wilkins M.J."/>
            <person name="Karaoz U."/>
            <person name="Brodie E.L."/>
            <person name="Williams K.H."/>
            <person name="Hubbard S.S."/>
            <person name="Banfield J.F."/>
        </authorList>
    </citation>
    <scope>NUCLEOTIDE SEQUENCE [LARGE SCALE GENOMIC DNA]</scope>
</reference>
<evidence type="ECO:0008006" key="4">
    <source>
        <dbReference type="Google" id="ProtNLM"/>
    </source>
</evidence>
<evidence type="ECO:0000313" key="2">
    <source>
        <dbReference type="EMBL" id="OGY65513.1"/>
    </source>
</evidence>
<dbReference type="EMBL" id="MHJJ01000008">
    <property type="protein sequence ID" value="OGY65513.1"/>
    <property type="molecule type" value="Genomic_DNA"/>
</dbReference>
<dbReference type="InterPro" id="IPR026350">
    <property type="entry name" value="GxxExxY"/>
</dbReference>
<dbReference type="STRING" id="1798407.A3A16_01450"/>
<keyword evidence="1" id="KW-1133">Transmembrane helix</keyword>
<organism evidence="2 3">
    <name type="scientific">Candidatus Harrisonbacteria bacterium RIFCSPLOWO2_01_FULL_44_18</name>
    <dbReference type="NCBI Taxonomy" id="1798407"/>
    <lineage>
        <taxon>Bacteria</taxon>
        <taxon>Candidatus Harrisoniibacteriota</taxon>
    </lineage>
</organism>
<feature type="transmembrane region" description="Helical" evidence="1">
    <location>
        <begin position="157"/>
        <end position="183"/>
    </location>
</feature>
<evidence type="ECO:0000313" key="3">
    <source>
        <dbReference type="Proteomes" id="UP000177942"/>
    </source>
</evidence>
<comment type="caution">
    <text evidence="2">The sequence shown here is derived from an EMBL/GenBank/DDBJ whole genome shotgun (WGS) entry which is preliminary data.</text>
</comment>
<gene>
    <name evidence="2" type="ORF">A3A16_01450</name>
</gene>
<keyword evidence="1" id="KW-0812">Transmembrane</keyword>
<sequence>MATRTGEKLLYEDISYIIRGACFELYKKFGGDFKESMINKALVKELEYKGLKVNSQKKINIFHRDEKIGVYVPDIIVEDKILIELKVKPFLTKEDDRQFWRYLESARYKLGFLINFGSRKLEIKRRIYDKARKSEFASIRFYNSTDPRQSASKNMGFIAITTSIILSLLILVIAAVLGSSAFLTRFNNLDFYHKKTSYFLARTCLEYARLKLAENINYAGNETRILDLYQCSILPIESLPPNKIIKSRAQVSGAATNLKLTVNGSGLSTVFLEEVVKF</sequence>
<dbReference type="Pfam" id="PF13366">
    <property type="entry name" value="PDDEXK_3"/>
    <property type="match status" value="1"/>
</dbReference>
<protein>
    <recommendedName>
        <fullName evidence="4">GxxExxY protein</fullName>
    </recommendedName>
</protein>
<name>A0A1G1ZLJ3_9BACT</name>